<comment type="cofactor">
    <cofactor evidence="11">
        <name>Zn(2+)</name>
        <dbReference type="ChEBI" id="CHEBI:29105"/>
    </cofactor>
    <text evidence="11">Binds 1 zinc ion per subunit.</text>
</comment>
<proteinExistence type="inferred from homology"/>
<dbReference type="EC" id="3.4.24.-" evidence="11"/>
<comment type="subcellular location">
    <subcellularLocation>
        <location evidence="11">Cell membrane</location>
        <topology evidence="11">Multi-pass membrane protein</topology>
    </subcellularLocation>
</comment>
<feature type="transmembrane region" description="Helical" evidence="11">
    <location>
        <begin position="153"/>
        <end position="175"/>
    </location>
</feature>
<keyword evidence="3 11" id="KW-0645">Protease</keyword>
<feature type="transmembrane region" description="Helical" evidence="11">
    <location>
        <begin position="43"/>
        <end position="69"/>
    </location>
</feature>
<dbReference type="Pfam" id="PF01435">
    <property type="entry name" value="Peptidase_M48"/>
    <property type="match status" value="1"/>
</dbReference>
<feature type="active site" evidence="11">
    <location>
        <position position="144"/>
    </location>
</feature>
<dbReference type="GO" id="GO:0008270">
    <property type="term" value="F:zinc ion binding"/>
    <property type="evidence" value="ECO:0007669"/>
    <property type="project" value="UniProtKB-UniRule"/>
</dbReference>
<keyword evidence="9 11" id="KW-0482">Metalloprotease</keyword>
<keyword evidence="6 11" id="KW-0378">Hydrolase</keyword>
<protein>
    <recommendedName>
        <fullName evidence="11">Protease HtpX homolog</fullName>
        <ecNumber evidence="11">3.4.24.-</ecNumber>
    </recommendedName>
</protein>
<evidence type="ECO:0000256" key="10">
    <source>
        <dbReference type="ARBA" id="ARBA00023136"/>
    </source>
</evidence>
<feature type="transmembrane region" description="Helical" evidence="11">
    <location>
        <begin position="16"/>
        <end position="37"/>
    </location>
</feature>
<evidence type="ECO:0000256" key="1">
    <source>
        <dbReference type="ARBA" id="ARBA00009779"/>
    </source>
</evidence>
<evidence type="ECO:0000256" key="5">
    <source>
        <dbReference type="ARBA" id="ARBA00022723"/>
    </source>
</evidence>
<dbReference type="InterPro" id="IPR022919">
    <property type="entry name" value="Pept_M48_protease_HtpX"/>
</dbReference>
<keyword evidence="8 11" id="KW-1133">Transmembrane helix</keyword>
<accession>A0A2M8G119</accession>
<comment type="similarity">
    <text evidence="1 11">Belongs to the peptidase M48B family.</text>
</comment>
<gene>
    <name evidence="11" type="primary">htpX</name>
    <name evidence="13" type="ORF">CO020_01155</name>
</gene>
<dbReference type="CDD" id="cd07340">
    <property type="entry name" value="M48B_Htpx_like"/>
    <property type="match status" value="1"/>
</dbReference>
<dbReference type="PANTHER" id="PTHR43221">
    <property type="entry name" value="PROTEASE HTPX"/>
    <property type="match status" value="1"/>
</dbReference>
<dbReference type="Proteomes" id="UP000229674">
    <property type="component" value="Unassembled WGS sequence"/>
</dbReference>
<dbReference type="HAMAP" id="MF_00188">
    <property type="entry name" value="Pept_M48_protease_HtpX"/>
    <property type="match status" value="1"/>
</dbReference>
<feature type="transmembrane region" description="Helical" evidence="11">
    <location>
        <begin position="195"/>
        <end position="218"/>
    </location>
</feature>
<feature type="domain" description="Peptidase M48" evidence="12">
    <location>
        <begin position="78"/>
        <end position="297"/>
    </location>
</feature>
<evidence type="ECO:0000256" key="4">
    <source>
        <dbReference type="ARBA" id="ARBA00022692"/>
    </source>
</evidence>
<dbReference type="GO" id="GO:0005886">
    <property type="term" value="C:plasma membrane"/>
    <property type="evidence" value="ECO:0007669"/>
    <property type="project" value="UniProtKB-SubCell"/>
</dbReference>
<dbReference type="GO" id="GO:0006508">
    <property type="term" value="P:proteolysis"/>
    <property type="evidence" value="ECO:0007669"/>
    <property type="project" value="UniProtKB-KW"/>
</dbReference>
<keyword evidence="5 11" id="KW-0479">Metal-binding</keyword>
<evidence type="ECO:0000313" key="14">
    <source>
        <dbReference type="Proteomes" id="UP000229674"/>
    </source>
</evidence>
<keyword evidence="10 11" id="KW-0472">Membrane</keyword>
<dbReference type="GO" id="GO:0004222">
    <property type="term" value="F:metalloendopeptidase activity"/>
    <property type="evidence" value="ECO:0007669"/>
    <property type="project" value="UniProtKB-UniRule"/>
</dbReference>
<evidence type="ECO:0000256" key="9">
    <source>
        <dbReference type="ARBA" id="ARBA00023049"/>
    </source>
</evidence>
<reference evidence="14" key="1">
    <citation type="submission" date="2017-09" db="EMBL/GenBank/DDBJ databases">
        <title>Depth-based differentiation of microbial function through sediment-hosted aquifers and enrichment of novel symbionts in the deep terrestrial subsurface.</title>
        <authorList>
            <person name="Probst A.J."/>
            <person name="Ladd B."/>
            <person name="Jarett J.K."/>
            <person name="Geller-Mcgrath D.E."/>
            <person name="Sieber C.M.K."/>
            <person name="Emerson J.B."/>
            <person name="Anantharaman K."/>
            <person name="Thomas B.C."/>
            <person name="Malmstrom R."/>
            <person name="Stieglmeier M."/>
            <person name="Klingl A."/>
            <person name="Woyke T."/>
            <person name="Ryan C.M."/>
            <person name="Banfield J.F."/>
        </authorList>
    </citation>
    <scope>NUCLEOTIDE SEQUENCE [LARGE SCALE GENOMIC DNA]</scope>
</reference>
<keyword evidence="2 11" id="KW-1003">Cell membrane</keyword>
<dbReference type="InterPro" id="IPR001915">
    <property type="entry name" value="Peptidase_M48"/>
</dbReference>
<evidence type="ECO:0000256" key="2">
    <source>
        <dbReference type="ARBA" id="ARBA00022475"/>
    </source>
</evidence>
<comment type="caution">
    <text evidence="13">The sequence shown here is derived from an EMBL/GenBank/DDBJ whole genome shotgun (WGS) entry which is preliminary data.</text>
</comment>
<dbReference type="Gene3D" id="3.30.2010.10">
    <property type="entry name" value="Metalloproteases ('zincins'), catalytic domain"/>
    <property type="match status" value="1"/>
</dbReference>
<feature type="binding site" evidence="11">
    <location>
        <position position="223"/>
    </location>
    <ligand>
        <name>Zn(2+)</name>
        <dbReference type="ChEBI" id="CHEBI:29105"/>
        <note>catalytic</note>
    </ligand>
</feature>
<keyword evidence="7 11" id="KW-0862">Zinc</keyword>
<evidence type="ECO:0000313" key="13">
    <source>
        <dbReference type="EMBL" id="PJC65346.1"/>
    </source>
</evidence>
<dbReference type="PANTHER" id="PTHR43221:SF2">
    <property type="entry name" value="PROTEASE HTPX HOMOLOG"/>
    <property type="match status" value="1"/>
</dbReference>
<name>A0A2M8G119_9BACT</name>
<dbReference type="EMBL" id="PFQX01000045">
    <property type="protein sequence ID" value="PJC65346.1"/>
    <property type="molecule type" value="Genomic_DNA"/>
</dbReference>
<evidence type="ECO:0000256" key="8">
    <source>
        <dbReference type="ARBA" id="ARBA00022989"/>
    </source>
</evidence>
<feature type="binding site" evidence="11">
    <location>
        <position position="147"/>
    </location>
    <ligand>
        <name>Zn(2+)</name>
        <dbReference type="ChEBI" id="CHEBI:29105"/>
        <note>catalytic</note>
    </ligand>
</feature>
<evidence type="ECO:0000256" key="3">
    <source>
        <dbReference type="ARBA" id="ARBA00022670"/>
    </source>
</evidence>
<feature type="binding site" evidence="11">
    <location>
        <position position="143"/>
    </location>
    <ligand>
        <name>Zn(2+)</name>
        <dbReference type="ChEBI" id="CHEBI:29105"/>
        <note>catalytic</note>
    </ligand>
</feature>
<evidence type="ECO:0000259" key="12">
    <source>
        <dbReference type="Pfam" id="PF01435"/>
    </source>
</evidence>
<dbReference type="InterPro" id="IPR050083">
    <property type="entry name" value="HtpX_protease"/>
</dbReference>
<sequence length="302" mass="33215">MANLYTYQSSNVRRTWLLFGVFAVVVIGLGWVFSQAYGDPSFIIFAAIFSVAYSFISYYLSASIALSLARAAQIKKKDNPMLWDTVENLSITAGLPMPKVYVTPEMQINAFATGRDKEHAAIAVTRGALQRLDKSELQGVIAHELSHVGNRDILVSTVAAVLAGIVSLIADIFLRSLFFGGMGRGRRSNDEGGKIFFLLAIALSILAPIGTMLIQLAISRRREALADASGVLLTRYPNGLISALRKIGQDQVPMVSAKDSTAHMWLDNPFKGRQVSWWHKLFMTHPPIEERIKALEGIDTSK</sequence>
<organism evidence="13 14">
    <name type="scientific">Candidatus Colwellbacteria bacterium CG_4_9_14_0_2_um_filter_50_12</name>
    <dbReference type="NCBI Taxonomy" id="1974538"/>
    <lineage>
        <taxon>Bacteria</taxon>
        <taxon>Candidatus Colwelliibacteriota</taxon>
    </lineage>
</organism>
<evidence type="ECO:0000256" key="11">
    <source>
        <dbReference type="HAMAP-Rule" id="MF_00188"/>
    </source>
</evidence>
<evidence type="ECO:0000256" key="6">
    <source>
        <dbReference type="ARBA" id="ARBA00022801"/>
    </source>
</evidence>
<evidence type="ECO:0000256" key="7">
    <source>
        <dbReference type="ARBA" id="ARBA00022833"/>
    </source>
</evidence>
<dbReference type="AlphaFoldDB" id="A0A2M8G119"/>
<keyword evidence="4 11" id="KW-0812">Transmembrane</keyword>